<keyword evidence="3" id="KW-0805">Transcription regulation</keyword>
<dbReference type="InterPro" id="IPR035965">
    <property type="entry name" value="PAS-like_dom_sf"/>
</dbReference>
<evidence type="ECO:0000256" key="7">
    <source>
        <dbReference type="SAM" id="MobiDB-lite"/>
    </source>
</evidence>
<evidence type="ECO:0000256" key="4">
    <source>
        <dbReference type="ARBA" id="ARBA00023125"/>
    </source>
</evidence>
<evidence type="ECO:0000313" key="11">
    <source>
        <dbReference type="Proteomes" id="UP000663879"/>
    </source>
</evidence>
<evidence type="ECO:0000256" key="2">
    <source>
        <dbReference type="ARBA" id="ARBA00022737"/>
    </source>
</evidence>
<dbReference type="Pfam" id="PF00010">
    <property type="entry name" value="HLH"/>
    <property type="match status" value="1"/>
</dbReference>
<evidence type="ECO:0000259" key="8">
    <source>
        <dbReference type="PROSITE" id="PS50112"/>
    </source>
</evidence>
<keyword evidence="11" id="KW-1185">Reference proteome</keyword>
<dbReference type="SMART" id="SM00091">
    <property type="entry name" value="PAS"/>
    <property type="match status" value="2"/>
</dbReference>
<keyword evidence="6" id="KW-0539">Nucleus</keyword>
<dbReference type="InterPro" id="IPR000014">
    <property type="entry name" value="PAS"/>
</dbReference>
<proteinExistence type="predicted"/>
<dbReference type="GO" id="GO:0003700">
    <property type="term" value="F:DNA-binding transcription factor activity"/>
    <property type="evidence" value="ECO:0007669"/>
    <property type="project" value="InterPro"/>
</dbReference>
<accession>A0A813QZL6</accession>
<dbReference type="CDD" id="cd00130">
    <property type="entry name" value="PAS"/>
    <property type="match status" value="2"/>
</dbReference>
<dbReference type="Pfam" id="PF14598">
    <property type="entry name" value="PAS_11"/>
    <property type="match status" value="1"/>
</dbReference>
<keyword evidence="4" id="KW-0238">DNA-binding</keyword>
<feature type="region of interest" description="Disordered" evidence="7">
    <location>
        <begin position="1"/>
        <end position="22"/>
    </location>
</feature>
<dbReference type="OrthoDB" id="71302at2759"/>
<dbReference type="Gene3D" id="4.10.280.10">
    <property type="entry name" value="Helix-loop-helix DNA-binding domain"/>
    <property type="match status" value="1"/>
</dbReference>
<evidence type="ECO:0008006" key="12">
    <source>
        <dbReference type="Google" id="ProtNLM"/>
    </source>
</evidence>
<dbReference type="EMBL" id="CAJNOC010000551">
    <property type="protein sequence ID" value="CAF0775768.1"/>
    <property type="molecule type" value="Genomic_DNA"/>
</dbReference>
<dbReference type="GO" id="GO:0005737">
    <property type="term" value="C:cytoplasm"/>
    <property type="evidence" value="ECO:0007669"/>
    <property type="project" value="InterPro"/>
</dbReference>
<dbReference type="Gene3D" id="3.30.450.20">
    <property type="entry name" value="PAS domain"/>
    <property type="match status" value="2"/>
</dbReference>
<gene>
    <name evidence="10" type="ORF">OXX778_LOCUS5194</name>
</gene>
<dbReference type="SUPFAM" id="SSF47459">
    <property type="entry name" value="HLH, helix-loop-helix DNA-binding domain"/>
    <property type="match status" value="1"/>
</dbReference>
<dbReference type="PRINTS" id="PR00785">
    <property type="entry name" value="NCTRNSLOCATR"/>
</dbReference>
<dbReference type="Proteomes" id="UP000663879">
    <property type="component" value="Unassembled WGS sequence"/>
</dbReference>
<feature type="domain" description="PAS" evidence="8">
    <location>
        <begin position="134"/>
        <end position="208"/>
    </location>
</feature>
<feature type="domain" description="BHLH" evidence="9">
    <location>
        <begin position="58"/>
        <end position="111"/>
    </location>
</feature>
<sequence length="628" mass="70973">MMYQPTPLNSSQPLQSTGLLPPNHSLIQQHQLMQMNNVGNNYQSDLQINDIDKEKEKQARENHCEIERRRRVKMAAYFNELCLMVPTCNNLQRKPDKLTILRMASSHMRNLRQANSNNLNQSLNDSYKPSFLTDQELKHLILEAADGFLFVSQCDTGNIIYVSDAVQPVLSFMPTEWTNRSLFEFVHPDDLDKVKDQLSTQENSINSTPGRVLDLKTGTVKKEGHPSSMRSHIGSRRSFICRIRLGHSKQTNYISNGMNYPTSSGVWSNSSRENRNRNQLDTNDDKLSNSGYAVVHVTGYTKIWPPNSTNQSNNNQNLLDHGLYNHGYGQHHHNLMGGPHSLDDHQTTNFHLIAIARLQMTSTPNDLVNNSSLEFVTRHDQNGLITFVDQRVTTILGYQPSDLLKKYLSDFSILQDQQLIKDQLKQIYETKQTQPIQFTINLHTNTAQQSSPNDATNSQNVLTFKTSAYAFCNPCNEQFEFIVCTHTCQTRPHNDMMQNNGLYAQNGLTSNGSMHDLSQYPYHNIQQQYPTHIPTQSTQAPSYAINSHMGPHLTQTQNTMYQTSPNLGNYLMMSNMNGHDMYSSPAQTTSASSNSQTANSNLTMLHSVPNGSSTAAVSQSWQTGSANF</sequence>
<evidence type="ECO:0000313" key="10">
    <source>
        <dbReference type="EMBL" id="CAF0775768.1"/>
    </source>
</evidence>
<dbReference type="PROSITE" id="PS50888">
    <property type="entry name" value="BHLH"/>
    <property type="match status" value="1"/>
</dbReference>
<dbReference type="Pfam" id="PF00989">
    <property type="entry name" value="PAS"/>
    <property type="match status" value="1"/>
</dbReference>
<keyword evidence="5" id="KW-0804">Transcription</keyword>
<evidence type="ECO:0000256" key="6">
    <source>
        <dbReference type="ARBA" id="ARBA00023242"/>
    </source>
</evidence>
<dbReference type="AlphaFoldDB" id="A0A813QZL6"/>
<dbReference type="GO" id="GO:0005667">
    <property type="term" value="C:transcription regulator complex"/>
    <property type="evidence" value="ECO:0007669"/>
    <property type="project" value="InterPro"/>
</dbReference>
<evidence type="ECO:0000259" key="9">
    <source>
        <dbReference type="PROSITE" id="PS50888"/>
    </source>
</evidence>
<dbReference type="InterPro" id="IPR001067">
    <property type="entry name" value="Nuc_translocat"/>
</dbReference>
<evidence type="ECO:0000256" key="5">
    <source>
        <dbReference type="ARBA" id="ARBA00023163"/>
    </source>
</evidence>
<dbReference type="SMART" id="SM00353">
    <property type="entry name" value="HLH"/>
    <property type="match status" value="1"/>
</dbReference>
<dbReference type="InterPro" id="IPR050933">
    <property type="entry name" value="Circadian_TF"/>
</dbReference>
<dbReference type="GO" id="GO:0046983">
    <property type="term" value="F:protein dimerization activity"/>
    <property type="evidence" value="ECO:0007669"/>
    <property type="project" value="InterPro"/>
</dbReference>
<dbReference type="PROSITE" id="PS50112">
    <property type="entry name" value="PAS"/>
    <property type="match status" value="2"/>
</dbReference>
<dbReference type="InterPro" id="IPR013767">
    <property type="entry name" value="PAS_fold"/>
</dbReference>
<evidence type="ECO:0000256" key="1">
    <source>
        <dbReference type="ARBA" id="ARBA00004123"/>
    </source>
</evidence>
<dbReference type="PANTHER" id="PTHR23042">
    <property type="entry name" value="CIRCADIAN PROTEIN CLOCK/ARNT/BMAL/PAS"/>
    <property type="match status" value="1"/>
</dbReference>
<dbReference type="GO" id="GO:0005634">
    <property type="term" value="C:nucleus"/>
    <property type="evidence" value="ECO:0007669"/>
    <property type="project" value="UniProtKB-SubCell"/>
</dbReference>
<reference evidence="10" key="1">
    <citation type="submission" date="2021-02" db="EMBL/GenBank/DDBJ databases">
        <authorList>
            <person name="Nowell W R."/>
        </authorList>
    </citation>
    <scope>NUCLEOTIDE SEQUENCE</scope>
    <source>
        <strain evidence="10">Ploen Becks lab</strain>
    </source>
</reference>
<feature type="region of interest" description="Disordered" evidence="7">
    <location>
        <begin position="264"/>
        <end position="287"/>
    </location>
</feature>
<dbReference type="InterPro" id="IPR036638">
    <property type="entry name" value="HLH_DNA-bd_sf"/>
</dbReference>
<dbReference type="GO" id="GO:0003677">
    <property type="term" value="F:DNA binding"/>
    <property type="evidence" value="ECO:0007669"/>
    <property type="project" value="UniProtKB-KW"/>
</dbReference>
<feature type="region of interest" description="Disordered" evidence="7">
    <location>
        <begin position="602"/>
        <end position="628"/>
    </location>
</feature>
<feature type="compositionally biased region" description="Polar residues" evidence="7">
    <location>
        <begin position="1"/>
        <end position="18"/>
    </location>
</feature>
<evidence type="ECO:0000256" key="3">
    <source>
        <dbReference type="ARBA" id="ARBA00023015"/>
    </source>
</evidence>
<organism evidence="10 11">
    <name type="scientific">Brachionus calyciflorus</name>
    <dbReference type="NCBI Taxonomy" id="104777"/>
    <lineage>
        <taxon>Eukaryota</taxon>
        <taxon>Metazoa</taxon>
        <taxon>Spiralia</taxon>
        <taxon>Gnathifera</taxon>
        <taxon>Rotifera</taxon>
        <taxon>Eurotatoria</taxon>
        <taxon>Monogononta</taxon>
        <taxon>Pseudotrocha</taxon>
        <taxon>Ploima</taxon>
        <taxon>Brachionidae</taxon>
        <taxon>Brachionus</taxon>
    </lineage>
</organism>
<feature type="domain" description="PAS" evidence="8">
    <location>
        <begin position="380"/>
        <end position="431"/>
    </location>
</feature>
<keyword evidence="2" id="KW-0677">Repeat</keyword>
<protein>
    <recommendedName>
        <fullName evidence="12">Aryl hydrocarbon receptor nuclear translocator</fullName>
    </recommendedName>
</protein>
<feature type="compositionally biased region" description="Polar residues" evidence="7">
    <location>
        <begin position="609"/>
        <end position="628"/>
    </location>
</feature>
<dbReference type="InterPro" id="IPR011598">
    <property type="entry name" value="bHLH_dom"/>
</dbReference>
<dbReference type="SUPFAM" id="SSF55785">
    <property type="entry name" value="PYP-like sensor domain (PAS domain)"/>
    <property type="match status" value="2"/>
</dbReference>
<comment type="caution">
    <text evidence="10">The sequence shown here is derived from an EMBL/GenBank/DDBJ whole genome shotgun (WGS) entry which is preliminary data.</text>
</comment>
<name>A0A813QZL6_9BILA</name>
<comment type="subcellular location">
    <subcellularLocation>
        <location evidence="1">Nucleus</location>
    </subcellularLocation>
</comment>
<feature type="compositionally biased region" description="Basic and acidic residues" evidence="7">
    <location>
        <begin position="272"/>
        <end position="287"/>
    </location>
</feature>